<evidence type="ECO:0000313" key="2">
    <source>
        <dbReference type="Proteomes" id="UP000441399"/>
    </source>
</evidence>
<dbReference type="OrthoDB" id="9904543at2"/>
<evidence type="ECO:0000313" key="1">
    <source>
        <dbReference type="EMBL" id="CAA0124458.1"/>
    </source>
</evidence>
<protein>
    <submittedName>
        <fullName evidence="1">Uncharacterized protein</fullName>
    </submittedName>
</protein>
<sequence length="229" mass="26289">MIETFKKSLVLCVLSLPLIFLLAAGVSKSRAALVEYQVDQWLTHWSERRHKTRDFVLDANQAKLVYRLSESATSLQPLNGDLLLKRAIVADWYVMQGAERSELYPDLATTALSDFRLATVLKPFESDAYFKLAYALARQDQLQDEFERSIQTALILGAWNEGLQQRVAQLGLHLRNYVSDTANRRFDQNLKRMSVHQPIELMKTAKQLDKKMHACTFFGSAEQIRCTNY</sequence>
<dbReference type="Proteomes" id="UP000441399">
    <property type="component" value="Unassembled WGS sequence"/>
</dbReference>
<proteinExistence type="predicted"/>
<organism evidence="1 2">
    <name type="scientific">BD1-7 clade bacterium</name>
    <dbReference type="NCBI Taxonomy" id="2029982"/>
    <lineage>
        <taxon>Bacteria</taxon>
        <taxon>Pseudomonadati</taxon>
        <taxon>Pseudomonadota</taxon>
        <taxon>Gammaproteobacteria</taxon>
        <taxon>Cellvibrionales</taxon>
        <taxon>Spongiibacteraceae</taxon>
        <taxon>BD1-7 clade</taxon>
    </lineage>
</organism>
<gene>
    <name evidence="1" type="ORF">OPDIPICF_03117</name>
</gene>
<name>A0A5S9QWR4_9GAMM</name>
<dbReference type="EMBL" id="CACSIO010000060">
    <property type="protein sequence ID" value="CAA0124458.1"/>
    <property type="molecule type" value="Genomic_DNA"/>
</dbReference>
<dbReference type="AlphaFoldDB" id="A0A5S9QWR4"/>
<keyword evidence="2" id="KW-1185">Reference proteome</keyword>
<accession>A0A5S9QWR4</accession>
<reference evidence="1 2" key="1">
    <citation type="submission" date="2019-11" db="EMBL/GenBank/DDBJ databases">
        <authorList>
            <person name="Holert J."/>
        </authorList>
    </citation>
    <scope>NUCLEOTIDE SEQUENCE [LARGE SCALE GENOMIC DNA]</scope>
    <source>
        <strain evidence="1">SB11_3</strain>
    </source>
</reference>